<evidence type="ECO:0000256" key="2">
    <source>
        <dbReference type="SAM" id="Phobius"/>
    </source>
</evidence>
<proteinExistence type="predicted"/>
<evidence type="ECO:0000256" key="1">
    <source>
        <dbReference type="SAM" id="MobiDB-lite"/>
    </source>
</evidence>
<protein>
    <submittedName>
        <fullName evidence="3">Uncharacterized protein</fullName>
    </submittedName>
</protein>
<comment type="caution">
    <text evidence="3">The sequence shown here is derived from an EMBL/GenBank/DDBJ whole genome shotgun (WGS) entry which is preliminary data.</text>
</comment>
<reference evidence="4" key="1">
    <citation type="journal article" date="2019" name="Int. J. Syst. Evol. Microbiol.">
        <title>The Global Catalogue of Microorganisms (GCM) 10K type strain sequencing project: providing services to taxonomists for standard genome sequencing and annotation.</title>
        <authorList>
            <consortium name="The Broad Institute Genomics Platform"/>
            <consortium name="The Broad Institute Genome Sequencing Center for Infectious Disease"/>
            <person name="Wu L."/>
            <person name="Ma J."/>
        </authorList>
    </citation>
    <scope>NUCLEOTIDE SEQUENCE [LARGE SCALE GENOMIC DNA]</scope>
    <source>
        <strain evidence="4">JCM 17125</strain>
    </source>
</reference>
<evidence type="ECO:0000313" key="3">
    <source>
        <dbReference type="EMBL" id="GAA3694901.1"/>
    </source>
</evidence>
<feature type="region of interest" description="Disordered" evidence="1">
    <location>
        <begin position="1"/>
        <end position="20"/>
    </location>
</feature>
<keyword evidence="2" id="KW-0812">Transmembrane</keyword>
<organism evidence="3 4">
    <name type="scientific">Terrabacter ginsenosidimutans</name>
    <dbReference type="NCBI Taxonomy" id="490575"/>
    <lineage>
        <taxon>Bacteria</taxon>
        <taxon>Bacillati</taxon>
        <taxon>Actinomycetota</taxon>
        <taxon>Actinomycetes</taxon>
        <taxon>Micrococcales</taxon>
        <taxon>Intrasporangiaceae</taxon>
        <taxon>Terrabacter</taxon>
    </lineage>
</organism>
<feature type="transmembrane region" description="Helical" evidence="2">
    <location>
        <begin position="31"/>
        <end position="51"/>
    </location>
</feature>
<accession>A0ABP7CUB1</accession>
<evidence type="ECO:0000313" key="4">
    <source>
        <dbReference type="Proteomes" id="UP001501468"/>
    </source>
</evidence>
<keyword evidence="2" id="KW-0472">Membrane</keyword>
<name>A0ABP7CUB1_9MICO</name>
<feature type="compositionally biased region" description="Low complexity" evidence="1">
    <location>
        <begin position="71"/>
        <end position="140"/>
    </location>
</feature>
<keyword evidence="4" id="KW-1185">Reference proteome</keyword>
<sequence length="316" mass="32335">MQARLVVEGDAMGEQPQTRRALRARERARHAIMLVSGVVAVVVLGAAVWFGKGLFTTSTPTGSPSEIPGQAAPLTRTPGPTTTPTSPLTTSVPASSTASPTASPSASPTASPSASPSTASASSPGTTGTPGAPSPTETATVDPVAQAVASCRTRWDLQAAARDDAYRSLSQWDRHLDIMNDLQAGKLTLAQAKAAWPATTEKAAENIVAFRTADKALAASKDTCAVDAAATGATADAVRGCAASMKTVDDVLARARIAIAPWETHLKDQSHFKAGGMTPVAAEAAWRVLWKKGLATLPGYQAVAAKGQSASCRLPA</sequence>
<keyword evidence="2" id="KW-1133">Transmembrane helix</keyword>
<dbReference type="EMBL" id="BAABDC010000001">
    <property type="protein sequence ID" value="GAA3694901.1"/>
    <property type="molecule type" value="Genomic_DNA"/>
</dbReference>
<dbReference type="Proteomes" id="UP001501468">
    <property type="component" value="Unassembled WGS sequence"/>
</dbReference>
<gene>
    <name evidence="3" type="ORF">GCM10022399_09290</name>
</gene>
<feature type="region of interest" description="Disordered" evidence="1">
    <location>
        <begin position="57"/>
        <end position="143"/>
    </location>
</feature>